<dbReference type="GO" id="GO:0051607">
    <property type="term" value="P:defense response to virus"/>
    <property type="evidence" value="ECO:0007669"/>
    <property type="project" value="UniProtKB-KW"/>
</dbReference>
<dbReference type="GO" id="GO:0000166">
    <property type="term" value="F:nucleotide binding"/>
    <property type="evidence" value="ECO:0007669"/>
    <property type="project" value="UniProtKB-KW"/>
</dbReference>
<organism evidence="10">
    <name type="scientific">Magnetospirillum gryphiswaldense</name>
    <dbReference type="NCBI Taxonomy" id="55518"/>
    <lineage>
        <taxon>Bacteria</taxon>
        <taxon>Pseudomonadati</taxon>
        <taxon>Pseudomonadota</taxon>
        <taxon>Alphaproteobacteria</taxon>
        <taxon>Rhodospirillales</taxon>
        <taxon>Rhodospirillaceae</taxon>
        <taxon>Magnetospirillum</taxon>
    </lineage>
</organism>
<evidence type="ECO:0000256" key="3">
    <source>
        <dbReference type="ARBA" id="ARBA00022692"/>
    </source>
</evidence>
<evidence type="ECO:0000256" key="5">
    <source>
        <dbReference type="ARBA" id="ARBA00022989"/>
    </source>
</evidence>
<keyword evidence="2" id="KW-1003">Cell membrane</keyword>
<proteinExistence type="predicted"/>
<dbReference type="RefSeq" id="WP_024082091.1">
    <property type="nucleotide sequence ID" value="NZ_CP027527.1"/>
</dbReference>
<dbReference type="InterPro" id="IPR043760">
    <property type="entry name" value="PycTM_dom"/>
</dbReference>
<name>A4U261_9PROT</name>
<keyword evidence="5 8" id="KW-1133">Transmembrane helix</keyword>
<dbReference type="Pfam" id="PF18967">
    <property type="entry name" value="PycTM"/>
    <property type="match status" value="1"/>
</dbReference>
<accession>A4U261</accession>
<feature type="transmembrane region" description="Helical" evidence="8">
    <location>
        <begin position="148"/>
        <end position="168"/>
    </location>
</feature>
<dbReference type="AlphaFoldDB" id="A4U261"/>
<keyword evidence="7 8" id="KW-0472">Membrane</keyword>
<sequence>MTVQSDESLYFQIDKAERSLQRTIDWVSRHDVRSNGLFGISIAMMGMLSTVVPPFSQWNVEIAISISLTVVSFIVTITSLLLGVLPRTTTQTQSILFFGSAARMDCDDLLAKFTAATPASYLDDLVAQYHVNAVIVDLKFRLLKVSMLGLSSMLLPWMLSIYFCKVIGNIP</sequence>
<evidence type="ECO:0000256" key="4">
    <source>
        <dbReference type="ARBA" id="ARBA00022741"/>
    </source>
</evidence>
<feature type="domain" description="Pycsar effector protein" evidence="9">
    <location>
        <begin position="16"/>
        <end position="162"/>
    </location>
</feature>
<evidence type="ECO:0000256" key="6">
    <source>
        <dbReference type="ARBA" id="ARBA00023118"/>
    </source>
</evidence>
<evidence type="ECO:0000256" key="1">
    <source>
        <dbReference type="ARBA" id="ARBA00004236"/>
    </source>
</evidence>
<evidence type="ECO:0000313" key="10">
    <source>
        <dbReference type="EMBL" id="CAM76968.1"/>
    </source>
</evidence>
<evidence type="ECO:0000256" key="7">
    <source>
        <dbReference type="ARBA" id="ARBA00023136"/>
    </source>
</evidence>
<keyword evidence="6" id="KW-0051">Antiviral defense</keyword>
<comment type="subcellular location">
    <subcellularLocation>
        <location evidence="1">Cell membrane</location>
    </subcellularLocation>
</comment>
<keyword evidence="3 8" id="KW-0812">Transmembrane</keyword>
<dbReference type="GO" id="GO:0005886">
    <property type="term" value="C:plasma membrane"/>
    <property type="evidence" value="ECO:0007669"/>
    <property type="project" value="UniProtKB-SubCell"/>
</dbReference>
<reference evidence="10" key="1">
    <citation type="journal article" date="2007" name="J. Bacteriol.">
        <title>Comparative genome analysis of four magnetotactic bacteria reveals a complex set of group-specific genes implicated in magnetosome biomineralization and function.</title>
        <authorList>
            <person name="Richter M."/>
            <person name="Kube M."/>
            <person name="Bazylinski D.A."/>
            <person name="Lombardot T."/>
            <person name="Gloeckner F.O."/>
            <person name="Reinhardt R."/>
            <person name="Schueler D."/>
        </authorList>
    </citation>
    <scope>NUCLEOTIDE SEQUENCE</scope>
    <source>
        <strain evidence="10">MSR-1</strain>
    </source>
</reference>
<feature type="transmembrane region" description="Helical" evidence="8">
    <location>
        <begin position="62"/>
        <end position="85"/>
    </location>
</feature>
<evidence type="ECO:0000256" key="2">
    <source>
        <dbReference type="ARBA" id="ARBA00022475"/>
    </source>
</evidence>
<protein>
    <submittedName>
        <fullName evidence="10">Membrane protein</fullName>
    </submittedName>
</protein>
<feature type="transmembrane region" description="Helical" evidence="8">
    <location>
        <begin position="36"/>
        <end position="56"/>
    </location>
</feature>
<keyword evidence="4" id="KW-0547">Nucleotide-binding</keyword>
<gene>
    <name evidence="10" type="ORF">MGR_0687</name>
</gene>
<evidence type="ECO:0000259" key="9">
    <source>
        <dbReference type="Pfam" id="PF18967"/>
    </source>
</evidence>
<dbReference type="EMBL" id="CU459003">
    <property type="protein sequence ID" value="CAM76968.1"/>
    <property type="molecule type" value="Genomic_DNA"/>
</dbReference>
<evidence type="ECO:0000256" key="8">
    <source>
        <dbReference type="SAM" id="Phobius"/>
    </source>
</evidence>